<dbReference type="InterPro" id="IPR014729">
    <property type="entry name" value="Rossmann-like_a/b/a_fold"/>
</dbReference>
<evidence type="ECO:0000256" key="5">
    <source>
        <dbReference type="ARBA" id="ARBA00022643"/>
    </source>
</evidence>
<keyword evidence="10" id="KW-0067">ATP-binding</keyword>
<dbReference type="GO" id="GO:0003919">
    <property type="term" value="F:FMN adenylyltransferase activity"/>
    <property type="evidence" value="ECO:0007669"/>
    <property type="project" value="UniProtKB-EC"/>
</dbReference>
<keyword evidence="13" id="KW-0418">Kinase</keyword>
<proteinExistence type="inferred from homology"/>
<dbReference type="PANTHER" id="PTHR22749">
    <property type="entry name" value="RIBOFLAVIN KINASE/FMN ADENYLYLTRANSFERASE"/>
    <property type="match status" value="1"/>
</dbReference>
<keyword evidence="9" id="KW-0274">FAD</keyword>
<reference evidence="13 14" key="1">
    <citation type="submission" date="2017-11" db="EMBL/GenBank/DDBJ databases">
        <title>Genome sequence of Entomoplasma luminosum PIMN-1 (ATCC 49195).</title>
        <authorList>
            <person name="Lo W.-S."/>
            <person name="Gasparich G.E."/>
            <person name="Kuo C.-H."/>
        </authorList>
    </citation>
    <scope>NUCLEOTIDE SEQUENCE [LARGE SCALE GENOMIC DNA]</scope>
    <source>
        <strain evidence="13 14">PIMN-1</strain>
    </source>
</reference>
<evidence type="ECO:0000256" key="10">
    <source>
        <dbReference type="ARBA" id="ARBA00022840"/>
    </source>
</evidence>
<dbReference type="RefSeq" id="WP_025734327.1">
    <property type="nucleotide sequence ID" value="NZ_CP024963.1"/>
</dbReference>
<keyword evidence="5" id="KW-0288">FMN</keyword>
<keyword evidence="6 13" id="KW-0808">Transferase</keyword>
<comment type="pathway">
    <text evidence="1">Cofactor biosynthesis; FAD biosynthesis; FAD from FMN: step 1/1.</text>
</comment>
<dbReference type="GO" id="GO:0006747">
    <property type="term" value="P:FAD biosynthetic process"/>
    <property type="evidence" value="ECO:0007669"/>
    <property type="project" value="UniProtKB-UniPathway"/>
</dbReference>
<evidence type="ECO:0000256" key="11">
    <source>
        <dbReference type="ARBA" id="ARBA00049494"/>
    </source>
</evidence>
<dbReference type="GO" id="GO:0009398">
    <property type="term" value="P:FMN biosynthetic process"/>
    <property type="evidence" value="ECO:0007669"/>
    <property type="project" value="TreeGrafter"/>
</dbReference>
<dbReference type="UniPathway" id="UPA00277">
    <property type="reaction ID" value="UER00407"/>
</dbReference>
<accession>A0A2K8NTV6</accession>
<dbReference type="EC" id="2.7.7.2" evidence="3"/>
<evidence type="ECO:0000256" key="4">
    <source>
        <dbReference type="ARBA" id="ARBA00022630"/>
    </source>
</evidence>
<evidence type="ECO:0000256" key="3">
    <source>
        <dbReference type="ARBA" id="ARBA00012393"/>
    </source>
</evidence>
<dbReference type="Proteomes" id="UP000232063">
    <property type="component" value="Chromosome"/>
</dbReference>
<dbReference type="Pfam" id="PF06574">
    <property type="entry name" value="FAD_syn"/>
    <property type="match status" value="1"/>
</dbReference>
<evidence type="ECO:0000313" key="13">
    <source>
        <dbReference type="EMBL" id="ATZ17197.1"/>
    </source>
</evidence>
<dbReference type="InterPro" id="IPR015864">
    <property type="entry name" value="FAD_synthase"/>
</dbReference>
<keyword evidence="14" id="KW-1185">Reference proteome</keyword>
<dbReference type="PANTHER" id="PTHR22749:SF6">
    <property type="entry name" value="RIBOFLAVIN KINASE"/>
    <property type="match status" value="1"/>
</dbReference>
<dbReference type="InterPro" id="IPR023468">
    <property type="entry name" value="Riboflavin_kinase"/>
</dbReference>
<evidence type="ECO:0000256" key="1">
    <source>
        <dbReference type="ARBA" id="ARBA00004726"/>
    </source>
</evidence>
<evidence type="ECO:0000256" key="2">
    <source>
        <dbReference type="ARBA" id="ARBA00010214"/>
    </source>
</evidence>
<protein>
    <recommendedName>
        <fullName evidence="3">FAD synthase</fullName>
        <ecNumber evidence="3">2.7.7.2</ecNumber>
    </recommendedName>
</protein>
<sequence length="247" mass="29322">MKIFQETIQNLQDLNQTQNSIVVIGYFDGLHKYHQQILNKAKQLAMKQKKPFIFVTFDQKIGNFLKNEKHDLISQTTKIKLVNQYNPDMYIELKVDDYLVNYSKEQFIRWLKNILLADTLIVGQDFKFGARAMGNVDTLIEYFSAKQIIVFKRNNIISSQEIRELVNQGEIQKISKQLKRCLEIEFENKDNEIRIKYPQSKFMNGTYQISNQDNEKYEITINENNKINCDLSQEQLLNDHWQILLKK</sequence>
<evidence type="ECO:0000256" key="9">
    <source>
        <dbReference type="ARBA" id="ARBA00022827"/>
    </source>
</evidence>
<evidence type="ECO:0000313" key="14">
    <source>
        <dbReference type="Proteomes" id="UP000232063"/>
    </source>
</evidence>
<evidence type="ECO:0000256" key="6">
    <source>
        <dbReference type="ARBA" id="ARBA00022679"/>
    </source>
</evidence>
<comment type="similarity">
    <text evidence="2">Belongs to the RibF family.</text>
</comment>
<keyword evidence="7 13" id="KW-0548">Nucleotidyltransferase</keyword>
<dbReference type="Gene3D" id="3.40.50.620">
    <property type="entry name" value="HUPs"/>
    <property type="match status" value="1"/>
</dbReference>
<evidence type="ECO:0000259" key="12">
    <source>
        <dbReference type="Pfam" id="PF06574"/>
    </source>
</evidence>
<dbReference type="OrthoDB" id="9803667at2"/>
<feature type="domain" description="FAD synthetase" evidence="12">
    <location>
        <begin position="16"/>
        <end position="152"/>
    </location>
</feature>
<evidence type="ECO:0000256" key="8">
    <source>
        <dbReference type="ARBA" id="ARBA00022741"/>
    </source>
</evidence>
<organism evidence="13 14">
    <name type="scientific">Williamsoniiplasma luminosum</name>
    <dbReference type="NCBI Taxonomy" id="214888"/>
    <lineage>
        <taxon>Bacteria</taxon>
        <taxon>Bacillati</taxon>
        <taxon>Mycoplasmatota</taxon>
        <taxon>Mollicutes</taxon>
        <taxon>Entomoplasmatales</taxon>
        <taxon>Williamsoniiplasma</taxon>
    </lineage>
</organism>
<keyword evidence="4" id="KW-0285">Flavoprotein</keyword>
<dbReference type="EMBL" id="CP024963">
    <property type="protein sequence ID" value="ATZ17197.1"/>
    <property type="molecule type" value="Genomic_DNA"/>
</dbReference>
<dbReference type="GO" id="GO:0008531">
    <property type="term" value="F:riboflavin kinase activity"/>
    <property type="evidence" value="ECO:0007669"/>
    <property type="project" value="TreeGrafter"/>
</dbReference>
<evidence type="ECO:0000256" key="7">
    <source>
        <dbReference type="ARBA" id="ARBA00022695"/>
    </source>
</evidence>
<dbReference type="SUPFAM" id="SSF52374">
    <property type="entry name" value="Nucleotidylyl transferase"/>
    <property type="match status" value="1"/>
</dbReference>
<comment type="catalytic activity">
    <reaction evidence="11">
        <text>FMN + ATP + H(+) = FAD + diphosphate</text>
        <dbReference type="Rhea" id="RHEA:17237"/>
        <dbReference type="ChEBI" id="CHEBI:15378"/>
        <dbReference type="ChEBI" id="CHEBI:30616"/>
        <dbReference type="ChEBI" id="CHEBI:33019"/>
        <dbReference type="ChEBI" id="CHEBI:57692"/>
        <dbReference type="ChEBI" id="CHEBI:58210"/>
        <dbReference type="EC" id="2.7.7.2"/>
    </reaction>
</comment>
<dbReference type="GO" id="GO:0005524">
    <property type="term" value="F:ATP binding"/>
    <property type="evidence" value="ECO:0007669"/>
    <property type="project" value="UniProtKB-KW"/>
</dbReference>
<dbReference type="AlphaFoldDB" id="A0A2K8NTV6"/>
<gene>
    <name evidence="13" type="primary">ribC</name>
    <name evidence="13" type="ORF">ELUMI_v1c04730</name>
</gene>
<name>A0A2K8NTV6_9MOLU</name>
<keyword evidence="8" id="KW-0547">Nucleotide-binding</keyword>
<dbReference type="GO" id="GO:0009231">
    <property type="term" value="P:riboflavin biosynthetic process"/>
    <property type="evidence" value="ECO:0007669"/>
    <property type="project" value="InterPro"/>
</dbReference>
<dbReference type="KEGG" id="elj:ELUMI_v1c04730"/>